<gene>
    <name evidence="1" type="ORF">L3049_13485</name>
</gene>
<keyword evidence="2" id="KW-1185">Reference proteome</keyword>
<comment type="caution">
    <text evidence="1">The sequence shown here is derived from an EMBL/GenBank/DDBJ whole genome shotgun (WGS) entry which is preliminary data.</text>
</comment>
<dbReference type="RefSeq" id="WP_275110341.1">
    <property type="nucleotide sequence ID" value="NZ_JAKJSC010000002.1"/>
</dbReference>
<evidence type="ECO:0000313" key="2">
    <source>
        <dbReference type="Proteomes" id="UP001528920"/>
    </source>
</evidence>
<organism evidence="1 2">
    <name type="scientific">Paralabilibaculum antarcticum</name>
    <dbReference type="NCBI Taxonomy" id="2912572"/>
    <lineage>
        <taxon>Bacteria</taxon>
        <taxon>Pseudomonadati</taxon>
        <taxon>Bacteroidota</taxon>
        <taxon>Bacteroidia</taxon>
        <taxon>Marinilabiliales</taxon>
        <taxon>Marinifilaceae</taxon>
        <taxon>Paralabilibaculum</taxon>
    </lineage>
</organism>
<name>A0ABT5VUL5_9BACT</name>
<dbReference type="Proteomes" id="UP001528920">
    <property type="component" value="Unassembled WGS sequence"/>
</dbReference>
<accession>A0ABT5VUL5</accession>
<evidence type="ECO:0000313" key="1">
    <source>
        <dbReference type="EMBL" id="MDE5419012.1"/>
    </source>
</evidence>
<protein>
    <submittedName>
        <fullName evidence="1">Uncharacterized protein</fullName>
    </submittedName>
</protein>
<proteinExistence type="predicted"/>
<sequence length="85" mass="10072">MKIILKIKKCFHQGNHLILKPVQNQENFEFEKLNYEPKKEFAHEKKYSTFVADFSRKALLVCLKNTGVAHPDSYREADHKIKIRV</sequence>
<dbReference type="EMBL" id="JAKJSC010000002">
    <property type="protein sequence ID" value="MDE5419012.1"/>
    <property type="molecule type" value="Genomic_DNA"/>
</dbReference>
<reference evidence="1 2" key="1">
    <citation type="submission" date="2022-01" db="EMBL/GenBank/DDBJ databases">
        <title>Labilibaculum sp. nov, a marine bacterium isolated from Antarctica.</title>
        <authorList>
            <person name="Dai W."/>
        </authorList>
    </citation>
    <scope>NUCLEOTIDE SEQUENCE [LARGE SCALE GENOMIC DNA]</scope>
    <source>
        <strain evidence="1 2">DW002</strain>
    </source>
</reference>